<evidence type="ECO:0000256" key="11">
    <source>
        <dbReference type="ARBA" id="ARBA00044252"/>
    </source>
</evidence>
<dbReference type="GO" id="GO:0006508">
    <property type="term" value="P:proteolysis"/>
    <property type="evidence" value="ECO:0007669"/>
    <property type="project" value="UniProtKB-KW"/>
</dbReference>
<evidence type="ECO:0000256" key="1">
    <source>
        <dbReference type="ARBA" id="ARBA00001941"/>
    </source>
</evidence>
<dbReference type="PIRSF" id="PIRSF016599">
    <property type="entry name" value="Xaa-His_dipept"/>
    <property type="match status" value="1"/>
</dbReference>
<dbReference type="Gene3D" id="3.40.630.10">
    <property type="entry name" value="Zn peptidases"/>
    <property type="match status" value="2"/>
</dbReference>
<comment type="catalytic activity">
    <reaction evidence="9">
        <text>Hydrolysis of dipeptides, preferentially hydrophobic dipeptides including prolyl amino acids.</text>
        <dbReference type="EC" id="3.4.13.18"/>
    </reaction>
</comment>
<comment type="cofactor">
    <cofactor evidence="2">
        <name>Zn(2+)</name>
        <dbReference type="ChEBI" id="CHEBI:29105"/>
    </cofactor>
</comment>
<keyword evidence="3" id="KW-0645">Protease</keyword>
<reference evidence="19" key="2">
    <citation type="journal article" date="2021" name="PeerJ">
        <title>Extensive microbial diversity within the chicken gut microbiome revealed by metagenomics and culture.</title>
        <authorList>
            <person name="Gilroy R."/>
            <person name="Ravi A."/>
            <person name="Getino M."/>
            <person name="Pursley I."/>
            <person name="Horton D.L."/>
            <person name="Alikhan N.F."/>
            <person name="Baker D."/>
            <person name="Gharbi K."/>
            <person name="Hall N."/>
            <person name="Watson M."/>
            <person name="Adriaenssens E.M."/>
            <person name="Foster-Nyarko E."/>
            <person name="Jarju S."/>
            <person name="Secka A."/>
            <person name="Antonio M."/>
            <person name="Oren A."/>
            <person name="Chaudhuri R.R."/>
            <person name="La Ragione R."/>
            <person name="Hildebrand F."/>
            <person name="Pallen M.J."/>
        </authorList>
    </citation>
    <scope>NUCLEOTIDE SEQUENCE</scope>
    <source>
        <strain evidence="19">CHK178-757</strain>
    </source>
</reference>
<dbReference type="EMBL" id="DVIT01000052">
    <property type="protein sequence ID" value="HIS48321.1"/>
    <property type="molecule type" value="Genomic_DNA"/>
</dbReference>
<dbReference type="PRINTS" id="PR00934">
    <property type="entry name" value="XHISDIPTASE"/>
</dbReference>
<dbReference type="AlphaFoldDB" id="A0A9D1F6T6"/>
<organism evidence="19 20">
    <name type="scientific">Candidatus Scybalocola faecigallinarum</name>
    <dbReference type="NCBI Taxonomy" id="2840941"/>
    <lineage>
        <taxon>Bacteria</taxon>
        <taxon>Bacillati</taxon>
        <taxon>Bacillota</taxon>
        <taxon>Clostridia</taxon>
        <taxon>Lachnospirales</taxon>
        <taxon>Lachnospiraceae</taxon>
        <taxon>Lachnospiraceae incertae sedis</taxon>
        <taxon>Candidatus Scybalocola (ex Gilroy et al. 2021)</taxon>
    </lineage>
</organism>
<keyword evidence="5" id="KW-0378">Hydrolase</keyword>
<evidence type="ECO:0000256" key="16">
    <source>
        <dbReference type="ARBA" id="ARBA00077688"/>
    </source>
</evidence>
<gene>
    <name evidence="19" type="ORF">IAB46_12340</name>
</gene>
<evidence type="ECO:0000313" key="20">
    <source>
        <dbReference type="Proteomes" id="UP000823927"/>
    </source>
</evidence>
<dbReference type="Pfam" id="PF07687">
    <property type="entry name" value="M20_dimer"/>
    <property type="match status" value="1"/>
</dbReference>
<sequence length="487" mass="52833">MSNVLKGLEPGGVFKFFEDICAIPHGSGNVKGLSDYCVAFAKERGLEVFQDEAWNVIIKKPASPGMENAPGVIIQGHLDMVCEKNADVDFDFEKDGLRLAVDGDEVHAQGTTLGGDDGIAVAMGLAILDDPALVHPPLEILFTTEEETGMDGAQYLDCSRLSAKYLINIDSEEEGVITAGCAGGLKSHATLPVQWMAFEGTECRLDVSGLLGGHSGTEIHLGRANANKLMGRLLFGLNKEIDFGLVYVQGGAKDNAIAREAKAKLVIPQDQLGRAKEIIDACAQDIKNEYRTADPGVCIAFTEGAAYEGDAMTFASAQKVIYLLLNTPYGVQSMSAELPGLVESSLNLGVVTMDEESVTLTWALRSSVSSRKWLINDQLMYMTEMLGGTYTYGGDYPAWAYRSQSQLRDLAVETYEDMFGKKPKVCTIHAGLECGLFAEKMPQADMISIGPDIKDIHTPGERLSISSTKRTYEYVCQMLKSFGRLEQ</sequence>
<name>A0A9D1F6T6_9FIRM</name>
<feature type="domain" description="Peptidase M20 dimerisation" evidence="18">
    <location>
        <begin position="208"/>
        <end position="291"/>
    </location>
</feature>
<evidence type="ECO:0000256" key="2">
    <source>
        <dbReference type="ARBA" id="ARBA00001947"/>
    </source>
</evidence>
<dbReference type="GO" id="GO:0070573">
    <property type="term" value="F:metallodipeptidase activity"/>
    <property type="evidence" value="ECO:0007669"/>
    <property type="project" value="TreeGrafter"/>
</dbReference>
<dbReference type="Proteomes" id="UP000823927">
    <property type="component" value="Unassembled WGS sequence"/>
</dbReference>
<evidence type="ECO:0000256" key="17">
    <source>
        <dbReference type="ARBA" id="ARBA00078074"/>
    </source>
</evidence>
<evidence type="ECO:0000256" key="8">
    <source>
        <dbReference type="ARBA" id="ARBA00023285"/>
    </source>
</evidence>
<dbReference type="FunFam" id="3.40.630.10:FF:000015">
    <property type="entry name" value="Aminoacyl-histidine dipeptidase PepD"/>
    <property type="match status" value="1"/>
</dbReference>
<dbReference type="GO" id="GO:0046872">
    <property type="term" value="F:metal ion binding"/>
    <property type="evidence" value="ECO:0007669"/>
    <property type="project" value="UniProtKB-KW"/>
</dbReference>
<evidence type="ECO:0000256" key="9">
    <source>
        <dbReference type="ARBA" id="ARBA00036421"/>
    </source>
</evidence>
<evidence type="ECO:0000313" key="19">
    <source>
        <dbReference type="EMBL" id="HIS48321.1"/>
    </source>
</evidence>
<evidence type="ECO:0000256" key="7">
    <source>
        <dbReference type="ARBA" id="ARBA00023049"/>
    </source>
</evidence>
<keyword evidence="8" id="KW-0170">Cobalt</keyword>
<dbReference type="SUPFAM" id="SSF53187">
    <property type="entry name" value="Zn-dependent exopeptidases"/>
    <property type="match status" value="1"/>
</dbReference>
<comment type="cofactor">
    <cofactor evidence="1">
        <name>Co(2+)</name>
        <dbReference type="ChEBI" id="CHEBI:48828"/>
    </cofactor>
</comment>
<dbReference type="PANTHER" id="PTHR43501">
    <property type="entry name" value="CYTOSOL NON-SPECIFIC DIPEPTIDASE"/>
    <property type="match status" value="1"/>
</dbReference>
<dbReference type="EC" id="3.4.13.18" evidence="10"/>
<keyword evidence="6" id="KW-0862">Zinc</keyword>
<dbReference type="CDD" id="cd03890">
    <property type="entry name" value="M20_pepD"/>
    <property type="match status" value="1"/>
</dbReference>
<evidence type="ECO:0000256" key="10">
    <source>
        <dbReference type="ARBA" id="ARBA00038976"/>
    </source>
</evidence>
<comment type="similarity">
    <text evidence="12">Belongs to the peptidase M20C family.</text>
</comment>
<proteinExistence type="inferred from homology"/>
<evidence type="ECO:0000259" key="18">
    <source>
        <dbReference type="Pfam" id="PF07687"/>
    </source>
</evidence>
<reference evidence="19" key="1">
    <citation type="submission" date="2020-10" db="EMBL/GenBank/DDBJ databases">
        <authorList>
            <person name="Gilroy R."/>
        </authorList>
    </citation>
    <scope>NUCLEOTIDE SEQUENCE</scope>
    <source>
        <strain evidence="19">CHK178-757</strain>
    </source>
</reference>
<dbReference type="InterPro" id="IPR002933">
    <property type="entry name" value="Peptidase_M20"/>
</dbReference>
<dbReference type="Pfam" id="PF01546">
    <property type="entry name" value="Peptidase_M20"/>
    <property type="match status" value="1"/>
</dbReference>
<keyword evidence="4" id="KW-0479">Metal-binding</keyword>
<accession>A0A9D1F6T6</accession>
<evidence type="ECO:0000256" key="3">
    <source>
        <dbReference type="ARBA" id="ARBA00022670"/>
    </source>
</evidence>
<evidence type="ECO:0000256" key="14">
    <source>
        <dbReference type="ARBA" id="ARBA00075285"/>
    </source>
</evidence>
<keyword evidence="7" id="KW-0482">Metalloprotease</keyword>
<evidence type="ECO:0000256" key="15">
    <source>
        <dbReference type="ARBA" id="ARBA00076004"/>
    </source>
</evidence>
<dbReference type="FunFam" id="3.40.630.10:FF:000072">
    <property type="entry name" value="Aminoacyl-histidine dipeptidase"/>
    <property type="match status" value="1"/>
</dbReference>
<comment type="caution">
    <text evidence="19">The sequence shown here is derived from an EMBL/GenBank/DDBJ whole genome shotgun (WGS) entry which is preliminary data.</text>
</comment>
<evidence type="ECO:0000256" key="5">
    <source>
        <dbReference type="ARBA" id="ARBA00022801"/>
    </source>
</evidence>
<evidence type="ECO:0000256" key="4">
    <source>
        <dbReference type="ARBA" id="ARBA00022723"/>
    </source>
</evidence>
<dbReference type="InterPro" id="IPR011650">
    <property type="entry name" value="Peptidase_M20_dimer"/>
</dbReference>
<dbReference type="PANTHER" id="PTHR43501:SF1">
    <property type="entry name" value="CYTOSOL NON-SPECIFIC DIPEPTIDASE"/>
    <property type="match status" value="1"/>
</dbReference>
<dbReference type="GO" id="GO:0005829">
    <property type="term" value="C:cytosol"/>
    <property type="evidence" value="ECO:0007669"/>
    <property type="project" value="TreeGrafter"/>
</dbReference>
<protein>
    <recommendedName>
        <fullName evidence="13">Cytosol non-specific dipeptidase</fullName>
        <ecNumber evidence="10">3.4.13.18</ecNumber>
    </recommendedName>
    <alternativeName>
        <fullName evidence="16">Aminoacyl-histidine dipeptidase</fullName>
    </alternativeName>
    <alternativeName>
        <fullName evidence="15">Beta-alanyl-histidine dipeptidase</fullName>
    </alternativeName>
    <alternativeName>
        <fullName evidence="14">Carnosinase</fullName>
    </alternativeName>
    <alternativeName>
        <fullName evidence="11">Peptidase D</fullName>
    </alternativeName>
    <alternativeName>
        <fullName evidence="17">Xaa-His dipeptidase</fullName>
    </alternativeName>
</protein>
<evidence type="ECO:0000256" key="13">
    <source>
        <dbReference type="ARBA" id="ARBA00071271"/>
    </source>
</evidence>
<dbReference type="InterPro" id="IPR001160">
    <property type="entry name" value="Peptidase_M20C"/>
</dbReference>
<evidence type="ECO:0000256" key="12">
    <source>
        <dbReference type="ARBA" id="ARBA00061423"/>
    </source>
</evidence>
<evidence type="ECO:0000256" key="6">
    <source>
        <dbReference type="ARBA" id="ARBA00022833"/>
    </source>
</evidence>
<dbReference type="NCBIfam" id="TIGR01893">
    <property type="entry name" value="aa-his-dipept"/>
    <property type="match status" value="1"/>
</dbReference>